<accession>A0A1H9GMT2</accession>
<dbReference type="SUPFAM" id="SSF143100">
    <property type="entry name" value="TTHA1013/TTHA0281-like"/>
    <property type="match status" value="1"/>
</dbReference>
<reference evidence="1 2" key="1">
    <citation type="submission" date="2016-10" db="EMBL/GenBank/DDBJ databases">
        <authorList>
            <person name="de Groot N.N."/>
        </authorList>
    </citation>
    <scope>NUCLEOTIDE SEQUENCE [LARGE SCALE GENOMIC DNA]</scope>
    <source>
        <strain evidence="1 2">B25</strain>
    </source>
</reference>
<dbReference type="SUPFAM" id="SSF47598">
    <property type="entry name" value="Ribbon-helix-helix"/>
    <property type="match status" value="1"/>
</dbReference>
<evidence type="ECO:0000313" key="2">
    <source>
        <dbReference type="Proteomes" id="UP000182360"/>
    </source>
</evidence>
<dbReference type="Pfam" id="PF05534">
    <property type="entry name" value="HicB"/>
    <property type="match status" value="1"/>
</dbReference>
<dbReference type="AlphaFoldDB" id="A0A1H9GMT2"/>
<protein>
    <submittedName>
        <fullName evidence="1">Predicted nuclease of the RNAse H fold, HicB family</fullName>
    </submittedName>
</protein>
<dbReference type="EMBL" id="FOFU01000005">
    <property type="protein sequence ID" value="SEQ51396.1"/>
    <property type="molecule type" value="Genomic_DNA"/>
</dbReference>
<dbReference type="InterPro" id="IPR008651">
    <property type="entry name" value="Uncharacterised_HicB"/>
</dbReference>
<evidence type="ECO:0000313" key="1">
    <source>
        <dbReference type="EMBL" id="SEQ51396.1"/>
    </source>
</evidence>
<gene>
    <name evidence="1" type="ORF">SAMN04487977_10565</name>
</gene>
<proteinExistence type="predicted"/>
<dbReference type="InterPro" id="IPR010985">
    <property type="entry name" value="Ribbon_hlx_hlx"/>
</dbReference>
<dbReference type="GO" id="GO:0006355">
    <property type="term" value="P:regulation of DNA-templated transcription"/>
    <property type="evidence" value="ECO:0007669"/>
    <property type="project" value="InterPro"/>
</dbReference>
<name>A0A1H9GMT2_9SPIR</name>
<sequence>MMTYKGFVGVVEYDDEARIFSGEVINTRTVITFQGTSVDEVENEFHASVDDYLEWCKEDGVEPEKPYSGKFNVRISPLFHSKIAIAAKKLNMSLNSFVEKSLNDELNSMELAF</sequence>
<dbReference type="RefSeq" id="WP_074643728.1">
    <property type="nucleotide sequence ID" value="NZ_FOFU01000005.1"/>
</dbReference>
<dbReference type="OrthoDB" id="5297106at2"/>
<keyword evidence="2" id="KW-1185">Reference proteome</keyword>
<dbReference type="InterPro" id="IPR035069">
    <property type="entry name" value="TTHA1013/TTHA0281-like"/>
</dbReference>
<organism evidence="1 2">
    <name type="scientific">Treponema bryantii</name>
    <dbReference type="NCBI Taxonomy" id="163"/>
    <lineage>
        <taxon>Bacteria</taxon>
        <taxon>Pseudomonadati</taxon>
        <taxon>Spirochaetota</taxon>
        <taxon>Spirochaetia</taxon>
        <taxon>Spirochaetales</taxon>
        <taxon>Treponemataceae</taxon>
        <taxon>Treponema</taxon>
    </lineage>
</organism>
<dbReference type="Proteomes" id="UP000182360">
    <property type="component" value="Unassembled WGS sequence"/>
</dbReference>